<feature type="region of interest" description="Disordered" evidence="1">
    <location>
        <begin position="281"/>
        <end position="308"/>
    </location>
</feature>
<dbReference type="Proteomes" id="UP000620124">
    <property type="component" value="Unassembled WGS sequence"/>
</dbReference>
<dbReference type="Pfam" id="PF01476">
    <property type="entry name" value="LysM"/>
    <property type="match status" value="1"/>
</dbReference>
<dbReference type="CDD" id="cd00118">
    <property type="entry name" value="LysM"/>
    <property type="match status" value="1"/>
</dbReference>
<accession>A0A8H6WXU5</accession>
<proteinExistence type="predicted"/>
<protein>
    <submittedName>
        <fullName evidence="3">LysM domain-containing protein</fullName>
    </submittedName>
</protein>
<feature type="domain" description="LysM" evidence="2">
    <location>
        <begin position="128"/>
        <end position="178"/>
    </location>
</feature>
<name>A0A8H6WXU5_9AGAR</name>
<dbReference type="EMBL" id="JACAZI010000033">
    <property type="protein sequence ID" value="KAF7330469.1"/>
    <property type="molecule type" value="Genomic_DNA"/>
</dbReference>
<evidence type="ECO:0000313" key="3">
    <source>
        <dbReference type="EMBL" id="KAF7330469.1"/>
    </source>
</evidence>
<dbReference type="InterPro" id="IPR018392">
    <property type="entry name" value="LysM"/>
</dbReference>
<feature type="region of interest" description="Disordered" evidence="1">
    <location>
        <begin position="65"/>
        <end position="129"/>
    </location>
</feature>
<gene>
    <name evidence="3" type="ORF">MVEN_02486100</name>
</gene>
<evidence type="ECO:0000256" key="1">
    <source>
        <dbReference type="SAM" id="MobiDB-lite"/>
    </source>
</evidence>
<evidence type="ECO:0000259" key="2">
    <source>
        <dbReference type="PROSITE" id="PS51782"/>
    </source>
</evidence>
<dbReference type="SUPFAM" id="SSF54106">
    <property type="entry name" value="LysM domain"/>
    <property type="match status" value="1"/>
</dbReference>
<dbReference type="InterPro" id="IPR036779">
    <property type="entry name" value="LysM_dom_sf"/>
</dbReference>
<dbReference type="Gene3D" id="3.10.350.10">
    <property type="entry name" value="LysM domain"/>
    <property type="match status" value="1"/>
</dbReference>
<keyword evidence="4" id="KW-1185">Reference proteome</keyword>
<reference evidence="3" key="1">
    <citation type="submission" date="2020-05" db="EMBL/GenBank/DDBJ databases">
        <title>Mycena genomes resolve the evolution of fungal bioluminescence.</title>
        <authorList>
            <person name="Tsai I.J."/>
        </authorList>
    </citation>
    <scope>NUCLEOTIDE SEQUENCE</scope>
    <source>
        <strain evidence="3">CCC161011</strain>
    </source>
</reference>
<dbReference type="OrthoDB" id="2107166at2759"/>
<evidence type="ECO:0000313" key="4">
    <source>
        <dbReference type="Proteomes" id="UP000620124"/>
    </source>
</evidence>
<sequence>MTINSALCLACSSSLPPKSTKTLFTTQCCDQPICHACIQANPRLARYNPCLACLGGVGVVGAGQSASSSSTKQPVPSARNVDGAVRDEDTFAIGDDEDDDSELPQYSLEPPAAPVESSPTVQTSPAPTQYYIKPNDTLQGIALRFKVAGQTLCRLNNLPPSTLTTTPHLLHTRTSLVLPPSALAKLHASDAAPSPAEAHALEVSRAGKRLQTLTKETDWHVARAYVALAEDPDESAQFALKQKELGAKATAAASSLEAVAADRYLDDLEWEAEQLRAGRAPRIEPYPVETAPLTGKNGKPLRAEKGLR</sequence>
<feature type="compositionally biased region" description="Polar residues" evidence="1">
    <location>
        <begin position="117"/>
        <end position="127"/>
    </location>
</feature>
<organism evidence="3 4">
    <name type="scientific">Mycena venus</name>
    <dbReference type="NCBI Taxonomy" id="2733690"/>
    <lineage>
        <taxon>Eukaryota</taxon>
        <taxon>Fungi</taxon>
        <taxon>Dikarya</taxon>
        <taxon>Basidiomycota</taxon>
        <taxon>Agaricomycotina</taxon>
        <taxon>Agaricomycetes</taxon>
        <taxon>Agaricomycetidae</taxon>
        <taxon>Agaricales</taxon>
        <taxon>Marasmiineae</taxon>
        <taxon>Mycenaceae</taxon>
        <taxon>Mycena</taxon>
    </lineage>
</organism>
<dbReference type="AlphaFoldDB" id="A0A8H6WXU5"/>
<dbReference type="PROSITE" id="PS51782">
    <property type="entry name" value="LYSM"/>
    <property type="match status" value="1"/>
</dbReference>
<comment type="caution">
    <text evidence="3">The sequence shown here is derived from an EMBL/GenBank/DDBJ whole genome shotgun (WGS) entry which is preliminary data.</text>
</comment>